<dbReference type="SUPFAM" id="SSF53098">
    <property type="entry name" value="Ribonuclease H-like"/>
    <property type="match status" value="1"/>
</dbReference>
<evidence type="ECO:0000259" key="3">
    <source>
        <dbReference type="PROSITE" id="PS50158"/>
    </source>
</evidence>
<accession>A0ABQ4WL62</accession>
<keyword evidence="6" id="KW-1185">Reference proteome</keyword>
<organism evidence="5 6">
    <name type="scientific">Tanacetum coccineum</name>
    <dbReference type="NCBI Taxonomy" id="301880"/>
    <lineage>
        <taxon>Eukaryota</taxon>
        <taxon>Viridiplantae</taxon>
        <taxon>Streptophyta</taxon>
        <taxon>Embryophyta</taxon>
        <taxon>Tracheophyta</taxon>
        <taxon>Spermatophyta</taxon>
        <taxon>Magnoliopsida</taxon>
        <taxon>eudicotyledons</taxon>
        <taxon>Gunneridae</taxon>
        <taxon>Pentapetalae</taxon>
        <taxon>asterids</taxon>
        <taxon>campanulids</taxon>
        <taxon>Asterales</taxon>
        <taxon>Asteraceae</taxon>
        <taxon>Asteroideae</taxon>
        <taxon>Anthemideae</taxon>
        <taxon>Anthemidinae</taxon>
        <taxon>Tanacetum</taxon>
    </lineage>
</organism>
<evidence type="ECO:0000259" key="4">
    <source>
        <dbReference type="PROSITE" id="PS50994"/>
    </source>
</evidence>
<feature type="region of interest" description="Disordered" evidence="2">
    <location>
        <begin position="189"/>
        <end position="215"/>
    </location>
</feature>
<keyword evidence="1" id="KW-0479">Metal-binding</keyword>
<proteinExistence type="predicted"/>
<dbReference type="InterPro" id="IPR043128">
    <property type="entry name" value="Rev_trsase/Diguanyl_cyclase"/>
</dbReference>
<comment type="caution">
    <text evidence="5">The sequence shown here is derived from an EMBL/GenBank/DDBJ whole genome shotgun (WGS) entry which is preliminary data.</text>
</comment>
<keyword evidence="5" id="KW-0808">Transferase</keyword>
<dbReference type="InterPro" id="IPR001878">
    <property type="entry name" value="Znf_CCHC"/>
</dbReference>
<dbReference type="EMBL" id="BQNB010008741">
    <property type="protein sequence ID" value="GJS53655.1"/>
    <property type="molecule type" value="Genomic_DNA"/>
</dbReference>
<dbReference type="PROSITE" id="PS50994">
    <property type="entry name" value="INTEGRASE"/>
    <property type="match status" value="1"/>
</dbReference>
<dbReference type="InterPro" id="IPR043502">
    <property type="entry name" value="DNA/RNA_pol_sf"/>
</dbReference>
<reference evidence="5" key="1">
    <citation type="journal article" date="2022" name="Int. J. Mol. Sci.">
        <title>Draft Genome of Tanacetum Coccineum: Genomic Comparison of Closely Related Tanacetum-Family Plants.</title>
        <authorList>
            <person name="Yamashiro T."/>
            <person name="Shiraishi A."/>
            <person name="Nakayama K."/>
            <person name="Satake H."/>
        </authorList>
    </citation>
    <scope>NUCLEOTIDE SEQUENCE</scope>
</reference>
<keyword evidence="1" id="KW-0862">Zinc</keyword>
<dbReference type="Gene3D" id="3.30.420.10">
    <property type="entry name" value="Ribonuclease H-like superfamily/Ribonuclease H"/>
    <property type="match status" value="1"/>
</dbReference>
<dbReference type="GO" id="GO:0003964">
    <property type="term" value="F:RNA-directed DNA polymerase activity"/>
    <property type="evidence" value="ECO:0007669"/>
    <property type="project" value="UniProtKB-KW"/>
</dbReference>
<feature type="domain" description="Integrase catalytic" evidence="4">
    <location>
        <begin position="589"/>
        <end position="656"/>
    </location>
</feature>
<keyword evidence="5" id="KW-0548">Nucleotidyltransferase</keyword>
<dbReference type="SMART" id="SM00343">
    <property type="entry name" value="ZnF_C2HC"/>
    <property type="match status" value="1"/>
</dbReference>
<dbReference type="Pfam" id="PF17919">
    <property type="entry name" value="RT_RNaseH_2"/>
    <property type="match status" value="1"/>
</dbReference>
<dbReference type="PANTHER" id="PTHR35046:SF23">
    <property type="entry name" value="NUCLEOTIDYLTRANSFERASE, RIBONUCLEASE H"/>
    <property type="match status" value="1"/>
</dbReference>
<keyword evidence="5" id="KW-0695">RNA-directed DNA polymerase</keyword>
<feature type="domain" description="CCHC-type" evidence="3">
    <location>
        <begin position="229"/>
        <end position="245"/>
    </location>
</feature>
<dbReference type="Gene3D" id="3.30.70.270">
    <property type="match status" value="1"/>
</dbReference>
<evidence type="ECO:0000313" key="6">
    <source>
        <dbReference type="Proteomes" id="UP001151760"/>
    </source>
</evidence>
<evidence type="ECO:0000256" key="1">
    <source>
        <dbReference type="PROSITE-ProRule" id="PRU00047"/>
    </source>
</evidence>
<dbReference type="SUPFAM" id="SSF56672">
    <property type="entry name" value="DNA/RNA polymerases"/>
    <property type="match status" value="2"/>
</dbReference>
<name>A0ABQ4WL62_9ASTR</name>
<protein>
    <submittedName>
        <fullName evidence="5">RNA-directed DNA polymerase</fullName>
    </submittedName>
</protein>
<dbReference type="InterPro" id="IPR001584">
    <property type="entry name" value="Integrase_cat-core"/>
</dbReference>
<reference evidence="5" key="2">
    <citation type="submission" date="2022-01" db="EMBL/GenBank/DDBJ databases">
        <authorList>
            <person name="Yamashiro T."/>
            <person name="Shiraishi A."/>
            <person name="Satake H."/>
            <person name="Nakayama K."/>
        </authorList>
    </citation>
    <scope>NUCLEOTIDE SEQUENCE</scope>
</reference>
<evidence type="ECO:0000313" key="5">
    <source>
        <dbReference type="EMBL" id="GJS53655.1"/>
    </source>
</evidence>
<dbReference type="InterPro" id="IPR012337">
    <property type="entry name" value="RNaseH-like_sf"/>
</dbReference>
<gene>
    <name evidence="5" type="ORF">Tco_0627017</name>
</gene>
<dbReference type="CDD" id="cd09274">
    <property type="entry name" value="RNase_HI_RT_Ty3"/>
    <property type="match status" value="1"/>
</dbReference>
<dbReference type="InterPro" id="IPR041577">
    <property type="entry name" value="RT_RNaseH_2"/>
</dbReference>
<sequence>MAPLFCSLDSWVAQHSSLQSVPFYAVETLHPWTFHQTQFLSFWPSPASSSILKESSALLVTKLCSAIKFAQSLDVVIAAKYSYCCFQKNFTDFLCSTAKKNSITSKSVLNSCINVLASLRDNFTLTTKQFLFTRVQLTIVNIRSPIELINALRYCSIPIFQSSYSPEEQVVARFLGVLKPEIADIAKSKGSTSHFTPPTRIAPPTAPKATTPKTSAIGNTRERVNNAPRCYKCNGLRHYAHDCPNLKTLAFVPDEADPIYDTDAEPELDDQVMSWYILIFSICKNYKDEVWCEVIPMDAAHILLGRPWQFDRKKNMTGSKTLTALRRMPLLKEFADVIPDDIPPGLPAMRDIQHCIDFIPGSTIPNRHKPTYRMNPKEFADLQRQVTELLEKGLIQERVDIIKFGCDREMNGRQLSKLEMDFTRWMGGRFTWTSEAAKAFDIIKAKVTEAPVLALPNFDEVFQVECDASGVGIGGVLSQNQRPIAFFSEKINDARCKYSTYDKEFYAIVRSLDTWQHYLLSNEFILFSDHEALKFINGQHKLKSHHAKWVEFIQAFSFYFDIRLGRIIRLRMRSVVVIRVLFRTLLRSKLQFSSSHHPQTDGQTEVVNRSLGNLLRSLIDNAKQWDLILPQAEFSYNRLVNRTTGKSPFKVVYGRNPITPLDLGPLFPKVGQFSEEGARPSEQLNMLHRSIQEQIIRHNKQYKNSQEKRLNRFFVSGGELFGFIS</sequence>
<dbReference type="Proteomes" id="UP001151760">
    <property type="component" value="Unassembled WGS sequence"/>
</dbReference>
<evidence type="ECO:0000256" key="2">
    <source>
        <dbReference type="SAM" id="MobiDB-lite"/>
    </source>
</evidence>
<keyword evidence="1" id="KW-0863">Zinc-finger</keyword>
<dbReference type="PANTHER" id="PTHR35046">
    <property type="entry name" value="ZINC KNUCKLE (CCHC-TYPE) FAMILY PROTEIN"/>
    <property type="match status" value="1"/>
</dbReference>
<dbReference type="InterPro" id="IPR036397">
    <property type="entry name" value="RNaseH_sf"/>
</dbReference>
<dbReference type="PROSITE" id="PS50158">
    <property type="entry name" value="ZF_CCHC"/>
    <property type="match status" value="1"/>
</dbReference>